<protein>
    <submittedName>
        <fullName evidence="1">Uncharacterized protein</fullName>
    </submittedName>
</protein>
<evidence type="ECO:0000313" key="2">
    <source>
        <dbReference type="Proteomes" id="UP000829720"/>
    </source>
</evidence>
<name>A0A8T3CTH3_9TELE</name>
<keyword evidence="2" id="KW-1185">Reference proteome</keyword>
<reference evidence="1" key="1">
    <citation type="submission" date="2021-01" db="EMBL/GenBank/DDBJ databases">
        <authorList>
            <person name="Zahm M."/>
            <person name="Roques C."/>
            <person name="Cabau C."/>
            <person name="Klopp C."/>
            <person name="Donnadieu C."/>
            <person name="Jouanno E."/>
            <person name="Lampietro C."/>
            <person name="Louis A."/>
            <person name="Herpin A."/>
            <person name="Echchiki A."/>
            <person name="Berthelot C."/>
            <person name="Parey E."/>
            <person name="Roest-Crollius H."/>
            <person name="Braasch I."/>
            <person name="Postlethwait J."/>
            <person name="Bobe J."/>
            <person name="Montfort J."/>
            <person name="Bouchez O."/>
            <person name="Begum T."/>
            <person name="Mejri S."/>
            <person name="Adams A."/>
            <person name="Chen W.-J."/>
            <person name="Guiguen Y."/>
        </authorList>
    </citation>
    <scope>NUCLEOTIDE SEQUENCE</scope>
    <source>
        <tissue evidence="1">Blood</tissue>
    </source>
</reference>
<dbReference type="EMBL" id="JAERUA010000019">
    <property type="protein sequence ID" value="KAI1887060.1"/>
    <property type="molecule type" value="Genomic_DNA"/>
</dbReference>
<organism evidence="1 2">
    <name type="scientific">Albula goreensis</name>
    <dbReference type="NCBI Taxonomy" id="1534307"/>
    <lineage>
        <taxon>Eukaryota</taxon>
        <taxon>Metazoa</taxon>
        <taxon>Chordata</taxon>
        <taxon>Craniata</taxon>
        <taxon>Vertebrata</taxon>
        <taxon>Euteleostomi</taxon>
        <taxon>Actinopterygii</taxon>
        <taxon>Neopterygii</taxon>
        <taxon>Teleostei</taxon>
        <taxon>Albuliformes</taxon>
        <taxon>Albulidae</taxon>
        <taxon>Albula</taxon>
    </lineage>
</organism>
<proteinExistence type="predicted"/>
<comment type="caution">
    <text evidence="1">The sequence shown here is derived from an EMBL/GenBank/DDBJ whole genome shotgun (WGS) entry which is preliminary data.</text>
</comment>
<dbReference type="AlphaFoldDB" id="A0A8T3CTH3"/>
<dbReference type="Proteomes" id="UP000829720">
    <property type="component" value="Unassembled WGS sequence"/>
</dbReference>
<evidence type="ECO:0000313" key="1">
    <source>
        <dbReference type="EMBL" id="KAI1887060.1"/>
    </source>
</evidence>
<gene>
    <name evidence="1" type="ORF">AGOR_G00202140</name>
</gene>
<accession>A0A8T3CTH3</accession>
<sequence>MEEITIEEPPSTVASFPPSFETDSWLRLTASGERGGPDCVASLWYHFISEDFAGVLRCEERFCSGGQNSVGKVN</sequence>